<dbReference type="Proteomes" id="UP000199305">
    <property type="component" value="Unassembled WGS sequence"/>
</dbReference>
<dbReference type="OrthoDB" id="595236at2"/>
<dbReference type="RefSeq" id="WP_091510680.1">
    <property type="nucleotide sequence ID" value="NZ_FNFH01000002.1"/>
</dbReference>
<accession>A0A1G8YCM6</accession>
<protein>
    <submittedName>
        <fullName evidence="1">PhoP regulatory network protein YrbL</fullName>
    </submittedName>
</protein>
<organism evidence="1 2">
    <name type="scientific">Microbulbifer yueqingensis</name>
    <dbReference type="NCBI Taxonomy" id="658219"/>
    <lineage>
        <taxon>Bacteria</taxon>
        <taxon>Pseudomonadati</taxon>
        <taxon>Pseudomonadota</taxon>
        <taxon>Gammaproteobacteria</taxon>
        <taxon>Cellvibrionales</taxon>
        <taxon>Microbulbiferaceae</taxon>
        <taxon>Microbulbifer</taxon>
    </lineage>
</organism>
<name>A0A1G8YCM6_9GAMM</name>
<dbReference type="EMBL" id="FNFH01000002">
    <property type="protein sequence ID" value="SDJ99985.1"/>
    <property type="molecule type" value="Genomic_DNA"/>
</dbReference>
<sequence>MIDLSGLTPFASGGNRHCYRHPDDPEKCVKVMRPGRIEELRGRAPWYKRLAGEAHFDDNLRELAGYRQRALRRAGNDNPVWHHLPRWYGIQETSAGPGAVSQLILDHKGEPAPTLEHYLQQHGLDTPITAALERFARWLRDTGVLTKNLLPHNLVVTMRQGAPELTLIDGLGRATLLPFPEWFRWSRRRYIRRRIERMWRRIHWEVSDKSLSWKEAERHG</sequence>
<proteinExistence type="predicted"/>
<dbReference type="Pfam" id="PF10707">
    <property type="entry name" value="YrbL-PhoP_reg"/>
    <property type="match status" value="1"/>
</dbReference>
<dbReference type="STRING" id="658219.SAMN05216212_1427"/>
<keyword evidence="2" id="KW-1185">Reference proteome</keyword>
<reference evidence="2" key="1">
    <citation type="submission" date="2016-10" db="EMBL/GenBank/DDBJ databases">
        <authorList>
            <person name="Varghese N."/>
            <person name="Submissions S."/>
        </authorList>
    </citation>
    <scope>NUCLEOTIDE SEQUENCE [LARGE SCALE GENOMIC DNA]</scope>
    <source>
        <strain evidence="2">CGMCC 1.10658</strain>
    </source>
</reference>
<evidence type="ECO:0000313" key="2">
    <source>
        <dbReference type="Proteomes" id="UP000199305"/>
    </source>
</evidence>
<evidence type="ECO:0000313" key="1">
    <source>
        <dbReference type="EMBL" id="SDJ99985.1"/>
    </source>
</evidence>
<dbReference type="InterPro" id="IPR019647">
    <property type="entry name" value="PhoP_reg_network_YrbL"/>
</dbReference>
<gene>
    <name evidence="1" type="ORF">SAMN05216212_1427</name>
</gene>
<dbReference type="AlphaFoldDB" id="A0A1G8YCM6"/>